<dbReference type="Proteomes" id="UP000886595">
    <property type="component" value="Unassembled WGS sequence"/>
</dbReference>
<sequence length="742" mass="86573">MVSEQSILGKPVSMARRRKIPLKYSCEEIYDRMSSGLCIFHRGVEVIMIESEDQPIVTKDDDEPIVEESLVESDDFVTGTVMKPNSLECLISERKILQPNSLLQILDPTSQKEAQNKSDAEENMSFSLGNKIEHMVGKHAQKADRIWEPGGFMFKPDRQMLQAEVVLHGQVLCSGPEELKNDRLQSCIGMNLCEFRIDHGVDILFAHQMHHIKEMCVLRVWEQCGFEIYGLKRTKQMVNFINQGPKVEEMLMVKVDPVYLHVKELEVFPEKTTGSNDANVSKRLCEQVPLRVMSTEKHGQYLRAWKFKFKSKNLIGACANKKRPLDPGITKIFEPLVCLGAQNKECEAELEIYMHHSSKTQKLCVMYHCSEMEFSGFKKLHEMGLQRNPELVSSLVKDTQDRIVNAWFKTPRVLNMGFAITRRWFSVVHLLCAMSISLWTAVRWDRKTRKKEDENRLSWDALLVRYKELKHFMQKICEDLIQAGYEEIISNYSCHKANTVKELAATDVRVRLHWETITEVTVALFSGCSITKNFTEYIKQQGMQDHAGFNQFLFGTEMFQVKHKWRYKPFPIVSELELKDQAALDTRNEDVLSGYTTDQAREEMVSSHVEVRRTIEMSQSKAWIFKFNDKRRERDRNETQQQALKIKLGQSRYYREVQKLEFTSMAGNHVHIDRCFSGFCVNEVFHLQRPPEMLAEKDQQRCYDGFSTEFLSSLRTRMFSTREYCDRINWLSFWFSYLISLV</sequence>
<evidence type="ECO:0000313" key="2">
    <source>
        <dbReference type="Proteomes" id="UP000886595"/>
    </source>
</evidence>
<proteinExistence type="predicted"/>
<gene>
    <name evidence="1" type="ORF">Bca52824_081024</name>
</gene>
<dbReference type="AlphaFoldDB" id="A0A8X7PH48"/>
<keyword evidence="2" id="KW-1185">Reference proteome</keyword>
<name>A0A8X7PH48_BRACI</name>
<organism evidence="1 2">
    <name type="scientific">Brassica carinata</name>
    <name type="common">Ethiopian mustard</name>
    <name type="synonym">Abyssinian cabbage</name>
    <dbReference type="NCBI Taxonomy" id="52824"/>
    <lineage>
        <taxon>Eukaryota</taxon>
        <taxon>Viridiplantae</taxon>
        <taxon>Streptophyta</taxon>
        <taxon>Embryophyta</taxon>
        <taxon>Tracheophyta</taxon>
        <taxon>Spermatophyta</taxon>
        <taxon>Magnoliopsida</taxon>
        <taxon>eudicotyledons</taxon>
        <taxon>Gunneridae</taxon>
        <taxon>Pentapetalae</taxon>
        <taxon>rosids</taxon>
        <taxon>malvids</taxon>
        <taxon>Brassicales</taxon>
        <taxon>Brassicaceae</taxon>
        <taxon>Brassiceae</taxon>
        <taxon>Brassica</taxon>
    </lineage>
</organism>
<comment type="caution">
    <text evidence="1">The sequence shown here is derived from an EMBL/GenBank/DDBJ whole genome shotgun (WGS) entry which is preliminary data.</text>
</comment>
<dbReference type="OrthoDB" id="10543046at2759"/>
<accession>A0A8X7PH48</accession>
<evidence type="ECO:0000313" key="1">
    <source>
        <dbReference type="EMBL" id="KAG2250888.1"/>
    </source>
</evidence>
<dbReference type="EMBL" id="JAAMPC010000016">
    <property type="protein sequence ID" value="KAG2250888.1"/>
    <property type="molecule type" value="Genomic_DNA"/>
</dbReference>
<protein>
    <submittedName>
        <fullName evidence="1">Uncharacterized protein</fullName>
    </submittedName>
</protein>
<reference evidence="1 2" key="1">
    <citation type="submission" date="2020-02" db="EMBL/GenBank/DDBJ databases">
        <authorList>
            <person name="Ma Q."/>
            <person name="Huang Y."/>
            <person name="Song X."/>
            <person name="Pei D."/>
        </authorList>
    </citation>
    <scope>NUCLEOTIDE SEQUENCE [LARGE SCALE GENOMIC DNA]</scope>
    <source>
        <strain evidence="1">Sxm20200214</strain>
        <tissue evidence="1">Leaf</tissue>
    </source>
</reference>